<keyword evidence="2" id="KW-1185">Reference proteome</keyword>
<dbReference type="STRING" id="442562.Rumeso_01439"/>
<protein>
    <submittedName>
        <fullName evidence="1">Uncharacterized protein</fullName>
    </submittedName>
</protein>
<evidence type="ECO:0000313" key="1">
    <source>
        <dbReference type="EMBL" id="EYD76917.1"/>
    </source>
</evidence>
<organism evidence="1 2">
    <name type="scientific">Rubellimicrobium mesophilum DSM 19309</name>
    <dbReference type="NCBI Taxonomy" id="442562"/>
    <lineage>
        <taxon>Bacteria</taxon>
        <taxon>Pseudomonadati</taxon>
        <taxon>Pseudomonadota</taxon>
        <taxon>Alphaproteobacteria</taxon>
        <taxon>Rhodobacterales</taxon>
        <taxon>Roseobacteraceae</taxon>
        <taxon>Rubellimicrobium</taxon>
    </lineage>
</organism>
<dbReference type="Proteomes" id="UP000019666">
    <property type="component" value="Unassembled WGS sequence"/>
</dbReference>
<comment type="caution">
    <text evidence="1">The sequence shown here is derived from an EMBL/GenBank/DDBJ whole genome shotgun (WGS) entry which is preliminary data.</text>
</comment>
<proteinExistence type="predicted"/>
<sequence length="47" mass="5148">MVVWPLGLGLHAIWSNRMFTRARTRLMTRAAAWAPDPRAAADGAGRA</sequence>
<gene>
    <name evidence="1" type="ORF">Rumeso_01439</name>
</gene>
<dbReference type="HOGENOM" id="CLU_3172794_0_0_5"/>
<accession>A0A017HQY6</accession>
<reference evidence="1 2" key="1">
    <citation type="submission" date="2013-02" db="EMBL/GenBank/DDBJ databases">
        <authorList>
            <person name="Fiebig A."/>
            <person name="Goeker M."/>
            <person name="Klenk H.-P.P."/>
        </authorList>
    </citation>
    <scope>NUCLEOTIDE SEQUENCE [LARGE SCALE GENOMIC DNA]</scope>
    <source>
        <strain evidence="1 2">DSM 19309</strain>
    </source>
</reference>
<name>A0A017HQY6_9RHOB</name>
<evidence type="ECO:0000313" key="2">
    <source>
        <dbReference type="Proteomes" id="UP000019666"/>
    </source>
</evidence>
<dbReference type="AlphaFoldDB" id="A0A017HQY6"/>
<dbReference type="EMBL" id="AOSK01000039">
    <property type="protein sequence ID" value="EYD76917.1"/>
    <property type="molecule type" value="Genomic_DNA"/>
</dbReference>